<keyword evidence="6 10" id="KW-0819">tRNA processing</keyword>
<dbReference type="InterPro" id="IPR023032">
    <property type="entry name" value="tRNA_MAMT_biosynth_bifunc_MnmC"/>
</dbReference>
<dbReference type="Pfam" id="PF05430">
    <property type="entry name" value="Methyltransf_30"/>
    <property type="match status" value="1"/>
</dbReference>
<dbReference type="GO" id="GO:0016645">
    <property type="term" value="F:oxidoreductase activity, acting on the CH-NH group of donors"/>
    <property type="evidence" value="ECO:0007669"/>
    <property type="project" value="InterPro"/>
</dbReference>
<evidence type="ECO:0000313" key="14">
    <source>
        <dbReference type="Proteomes" id="UP000318294"/>
    </source>
</evidence>
<dbReference type="SUPFAM" id="SSF51905">
    <property type="entry name" value="FAD/NAD(P)-binding domain"/>
    <property type="match status" value="1"/>
</dbReference>
<gene>
    <name evidence="13" type="primary">mnmC_2</name>
    <name evidence="10" type="synonym">mnmC</name>
    <name evidence="13" type="ORF">Tchar_00010</name>
</gene>
<dbReference type="GO" id="GO:0004808">
    <property type="term" value="F:tRNA (5-methylaminomethyl-2-thiouridylate)(34)-methyltransferase activity"/>
    <property type="evidence" value="ECO:0007669"/>
    <property type="project" value="UniProtKB-EC"/>
</dbReference>
<keyword evidence="7 10" id="KW-0274">FAD</keyword>
<evidence type="ECO:0000259" key="11">
    <source>
        <dbReference type="Pfam" id="PF01266"/>
    </source>
</evidence>
<accession>A0A554XKN7</accession>
<dbReference type="AlphaFoldDB" id="A0A554XKN7"/>
<keyword evidence="5 10" id="KW-0949">S-adenosyl-L-methionine</keyword>
<dbReference type="EC" id="1.5.-.-" evidence="10"/>
<comment type="similarity">
    <text evidence="10">In the N-terminal section; belongs to the methyltransferase superfamily. tRNA (mnm(5)s(2)U34)-methyltransferase family.</text>
</comment>
<evidence type="ECO:0000256" key="1">
    <source>
        <dbReference type="ARBA" id="ARBA00022490"/>
    </source>
</evidence>
<dbReference type="HAMAP" id="MF_01102">
    <property type="entry name" value="MnmC"/>
    <property type="match status" value="1"/>
</dbReference>
<keyword evidence="2 10" id="KW-0489">Methyltransferase</keyword>
<dbReference type="GO" id="GO:0032259">
    <property type="term" value="P:methylation"/>
    <property type="evidence" value="ECO:0007669"/>
    <property type="project" value="UniProtKB-KW"/>
</dbReference>
<keyword evidence="8 10" id="KW-0560">Oxidoreductase</keyword>
<dbReference type="Gene3D" id="3.30.9.10">
    <property type="entry name" value="D-Amino Acid Oxidase, subunit A, domain 2"/>
    <property type="match status" value="1"/>
</dbReference>
<evidence type="ECO:0000256" key="9">
    <source>
        <dbReference type="ARBA" id="ARBA00023268"/>
    </source>
</evidence>
<reference evidence="13 14" key="1">
    <citation type="submission" date="2019-07" db="EMBL/GenBank/DDBJ databases">
        <title>Tepidimonas charontis SPSP-6 draft genome.</title>
        <authorList>
            <person name="Da Costa M.S."/>
            <person name="Froufe H.J.C."/>
            <person name="Egas C."/>
            <person name="Albuquerque L."/>
        </authorList>
    </citation>
    <scope>NUCLEOTIDE SEQUENCE [LARGE SCALE GENOMIC DNA]</scope>
    <source>
        <strain evidence="13 14">SPSP-6</strain>
    </source>
</reference>
<dbReference type="NCBIfam" id="TIGR03197">
    <property type="entry name" value="MnmC_Cterm"/>
    <property type="match status" value="1"/>
</dbReference>
<dbReference type="NCBIfam" id="NF033855">
    <property type="entry name" value="tRNA_MNMC2"/>
    <property type="match status" value="1"/>
</dbReference>
<evidence type="ECO:0000256" key="2">
    <source>
        <dbReference type="ARBA" id="ARBA00022603"/>
    </source>
</evidence>
<comment type="subcellular location">
    <subcellularLocation>
        <location evidence="10">Cytoplasm</location>
    </subcellularLocation>
</comment>
<evidence type="ECO:0000259" key="12">
    <source>
        <dbReference type="Pfam" id="PF05430"/>
    </source>
</evidence>
<evidence type="ECO:0000256" key="7">
    <source>
        <dbReference type="ARBA" id="ARBA00022827"/>
    </source>
</evidence>
<dbReference type="InterPro" id="IPR047785">
    <property type="entry name" value="tRNA_MNMC2"/>
</dbReference>
<dbReference type="EC" id="2.1.1.61" evidence="10"/>
<keyword evidence="14" id="KW-1185">Reference proteome</keyword>
<keyword evidence="4 10" id="KW-0808">Transferase</keyword>
<comment type="catalytic activity">
    <reaction evidence="10">
        <text>5-aminomethyl-2-thiouridine(34) in tRNA + S-adenosyl-L-methionine = 5-methylaminomethyl-2-thiouridine(34) in tRNA + S-adenosyl-L-homocysteine + H(+)</text>
        <dbReference type="Rhea" id="RHEA:19569"/>
        <dbReference type="Rhea" id="RHEA-COMP:10195"/>
        <dbReference type="Rhea" id="RHEA-COMP:10197"/>
        <dbReference type="ChEBI" id="CHEBI:15378"/>
        <dbReference type="ChEBI" id="CHEBI:57856"/>
        <dbReference type="ChEBI" id="CHEBI:59789"/>
        <dbReference type="ChEBI" id="CHEBI:74454"/>
        <dbReference type="ChEBI" id="CHEBI:74455"/>
        <dbReference type="EC" id="2.1.1.61"/>
    </reaction>
</comment>
<dbReference type="Proteomes" id="UP000318294">
    <property type="component" value="Unassembled WGS sequence"/>
</dbReference>
<protein>
    <recommendedName>
        <fullName evidence="10">tRNA 5-methylaminomethyl-2-thiouridine biosynthesis bifunctional protein MnmC</fullName>
        <shortName evidence="10">tRNA mnm(5)s(2)U biosynthesis bifunctional protein</shortName>
    </recommendedName>
    <domain>
        <recommendedName>
            <fullName evidence="10">tRNA (mnm(5)s(2)U34)-methyltransferase</fullName>
            <ecNumber evidence="10">2.1.1.61</ecNumber>
        </recommendedName>
    </domain>
    <domain>
        <recommendedName>
            <fullName evidence="10">FAD-dependent cmnm(5)s(2)U34 oxidoreductase</fullName>
            <ecNumber evidence="10">1.5.-.-</ecNumber>
        </recommendedName>
    </domain>
</protein>
<sequence>MQAEVEWLPDGTPRSARFRDIYRSRGADGQGGLAQARYVFLAGCGLWADGGSTAWAGQARWHVLENGFGLGLNALATWHAWLTQPAAPPTLFYTATEAYPAYADDVRRSAAPFAALQPLAQWLAARWHGLLPGVHRWIWHGADSVGQPRTLYLTLLIGEAAHTLPTLDVAVDSVFLDGFDPAANPAMWAPEVLRAVARLCRPGTRAATWTVARSVRDTLTTLGFEVRKAPGLPPKRHCLRATYAPRWKPRSALRTPSWPDEAPRQAIVVGAGLAGAASAWSLAQRGWHVTVLDAADHVAAGASGLPVGLVAPHVSPDDAPLSRLTRAGVAATLQRAAALLEVGTDWAPSGALEHRVDGKRALPATDAWQQHGRAWSTTADAARLRDAGLPPDTPALWHACAAWLRPARLVAAQLSHPRITVHTGARVEALRRDPSDGAWEALGRGRRCWARAPVLVLCAGFDTHAVLASTGAATLPLHALRGQVAWAALANLDAQTRAALPPFPVNGHGSLISGVPGDDGAPLWCMGSTFVRGVNDRTPNVAEHAANWDKLHRLLPATAEALRAAWPHAQRWAAVRCTVPDRMPVVGPADATRWPGLHVLSGLGARGLTLAVLCGEVLAADLHGEPWPLERSLARALQASRWLHAPATTPLHQSP</sequence>
<evidence type="ECO:0000256" key="3">
    <source>
        <dbReference type="ARBA" id="ARBA00022630"/>
    </source>
</evidence>
<organism evidence="13 14">
    <name type="scientific">Tepidimonas charontis</name>
    <dbReference type="NCBI Taxonomy" id="2267262"/>
    <lineage>
        <taxon>Bacteria</taxon>
        <taxon>Pseudomonadati</taxon>
        <taxon>Pseudomonadota</taxon>
        <taxon>Betaproteobacteria</taxon>
        <taxon>Burkholderiales</taxon>
        <taxon>Tepidimonas</taxon>
    </lineage>
</organism>
<keyword evidence="9 10" id="KW-0511">Multifunctional enzyme</keyword>
<evidence type="ECO:0000256" key="5">
    <source>
        <dbReference type="ARBA" id="ARBA00022691"/>
    </source>
</evidence>
<evidence type="ECO:0000256" key="4">
    <source>
        <dbReference type="ARBA" id="ARBA00022679"/>
    </source>
</evidence>
<keyword evidence="1 10" id="KW-0963">Cytoplasm</keyword>
<dbReference type="OrthoDB" id="9786494at2"/>
<evidence type="ECO:0000313" key="13">
    <source>
        <dbReference type="EMBL" id="TSE36390.1"/>
    </source>
</evidence>
<proteinExistence type="inferred from homology"/>
<keyword evidence="3 10" id="KW-0285">Flavoprotein</keyword>
<dbReference type="PANTHER" id="PTHR13847:SF283">
    <property type="entry name" value="TRNA 5-METHYLAMINOMETHYL-2-THIOURIDINE BIOSYNTHESIS BIFUNCTIONAL PROTEIN MNMC"/>
    <property type="match status" value="1"/>
</dbReference>
<evidence type="ECO:0000256" key="6">
    <source>
        <dbReference type="ARBA" id="ARBA00022694"/>
    </source>
</evidence>
<dbReference type="PANTHER" id="PTHR13847">
    <property type="entry name" value="SARCOSINE DEHYDROGENASE-RELATED"/>
    <property type="match status" value="1"/>
</dbReference>
<dbReference type="Gene3D" id="3.40.50.150">
    <property type="entry name" value="Vaccinia Virus protein VP39"/>
    <property type="match status" value="1"/>
</dbReference>
<dbReference type="EMBL" id="VJON01000001">
    <property type="protein sequence ID" value="TSE36390.1"/>
    <property type="molecule type" value="Genomic_DNA"/>
</dbReference>
<dbReference type="InterPro" id="IPR006076">
    <property type="entry name" value="FAD-dep_OxRdtase"/>
</dbReference>
<dbReference type="Gene3D" id="3.50.50.60">
    <property type="entry name" value="FAD/NAD(P)-binding domain"/>
    <property type="match status" value="1"/>
</dbReference>
<dbReference type="InterPro" id="IPR017610">
    <property type="entry name" value="tRNA_S-uridine_synth_MnmC_C"/>
</dbReference>
<comment type="function">
    <text evidence="10">Catalyzes the last two steps in the biosynthesis of 5-methylaminomethyl-2-thiouridine (mnm(5)s(2)U) at the wobble position (U34) in tRNA. Catalyzes the FAD-dependent demodification of cmnm(5)s(2)U34 to nm(5)s(2)U34, followed by the transfer of a methyl group from S-adenosyl-L-methionine to nm(5)s(2)U34, to form mnm(5)s(2)U34.</text>
</comment>
<dbReference type="RefSeq" id="WP_144327061.1">
    <property type="nucleotide sequence ID" value="NZ_VJON01000001.1"/>
</dbReference>
<dbReference type="InterPro" id="IPR029063">
    <property type="entry name" value="SAM-dependent_MTases_sf"/>
</dbReference>
<evidence type="ECO:0000256" key="8">
    <source>
        <dbReference type="ARBA" id="ARBA00023002"/>
    </source>
</evidence>
<dbReference type="InterPro" id="IPR036188">
    <property type="entry name" value="FAD/NAD-bd_sf"/>
</dbReference>
<dbReference type="GO" id="GO:0002097">
    <property type="term" value="P:tRNA wobble base modification"/>
    <property type="evidence" value="ECO:0007669"/>
    <property type="project" value="UniProtKB-UniRule"/>
</dbReference>
<dbReference type="GO" id="GO:0050660">
    <property type="term" value="F:flavin adenine dinucleotide binding"/>
    <property type="evidence" value="ECO:0007669"/>
    <property type="project" value="UniProtKB-UniRule"/>
</dbReference>
<comment type="cofactor">
    <cofactor evidence="10">
        <name>FAD</name>
        <dbReference type="ChEBI" id="CHEBI:57692"/>
    </cofactor>
</comment>
<feature type="domain" description="FAD dependent oxidoreductase" evidence="11">
    <location>
        <begin position="266"/>
        <end position="620"/>
    </location>
</feature>
<feature type="region of interest" description="tRNA (mnm(5)s(2)U34)-methyltransferase" evidence="10">
    <location>
        <begin position="1"/>
        <end position="244"/>
    </location>
</feature>
<feature type="domain" description="MnmC-like methyltransferase" evidence="12">
    <location>
        <begin position="149"/>
        <end position="242"/>
    </location>
</feature>
<comment type="caution">
    <text evidence="13">The sequence shown here is derived from an EMBL/GenBank/DDBJ whole genome shotgun (WGS) entry which is preliminary data.</text>
</comment>
<name>A0A554XKN7_9BURK</name>
<dbReference type="InterPro" id="IPR008471">
    <property type="entry name" value="MnmC-like_methylTransf"/>
</dbReference>
<dbReference type="Pfam" id="PF01266">
    <property type="entry name" value="DAO"/>
    <property type="match status" value="1"/>
</dbReference>
<feature type="region of interest" description="FAD-dependent cmnm(5)s(2)U34 oxidoreductase" evidence="10">
    <location>
        <begin position="269"/>
        <end position="655"/>
    </location>
</feature>
<evidence type="ECO:0000256" key="10">
    <source>
        <dbReference type="HAMAP-Rule" id="MF_01102"/>
    </source>
</evidence>
<dbReference type="GO" id="GO:0005737">
    <property type="term" value="C:cytoplasm"/>
    <property type="evidence" value="ECO:0007669"/>
    <property type="project" value="UniProtKB-SubCell"/>
</dbReference>
<comment type="similarity">
    <text evidence="10">In the C-terminal section; belongs to the DAO family.</text>
</comment>